<reference evidence="2" key="1">
    <citation type="submission" date="2025-08" db="UniProtKB">
        <authorList>
            <consortium name="Ensembl"/>
        </authorList>
    </citation>
    <scope>IDENTIFICATION</scope>
</reference>
<sequence length="113" mass="11553">MAESAGSREQPATAGRSQAEAAANKGEEESEMCPEPVSLEIAAVVPGRRRERRSGLALPGAADRFPASPGTAAAESEASLLEAARATPRRSSIIKVSPAAFCAPVGVVDPRLA</sequence>
<reference evidence="2" key="2">
    <citation type="submission" date="2025-09" db="UniProtKB">
        <authorList>
            <consortium name="Ensembl"/>
        </authorList>
    </citation>
    <scope>IDENTIFICATION</scope>
</reference>
<name>A0A8D0G2A5_SPHPU</name>
<dbReference type="Ensembl" id="ENSSPUT00000000804.1">
    <property type="protein sequence ID" value="ENSSPUP00000000763.1"/>
    <property type="gene ID" value="ENSSPUG00000000626.1"/>
</dbReference>
<organism evidence="2 3">
    <name type="scientific">Sphenodon punctatus</name>
    <name type="common">Tuatara</name>
    <name type="synonym">Hatteria punctata</name>
    <dbReference type="NCBI Taxonomy" id="8508"/>
    <lineage>
        <taxon>Eukaryota</taxon>
        <taxon>Metazoa</taxon>
        <taxon>Chordata</taxon>
        <taxon>Craniata</taxon>
        <taxon>Vertebrata</taxon>
        <taxon>Euteleostomi</taxon>
        <taxon>Lepidosauria</taxon>
        <taxon>Sphenodontia</taxon>
        <taxon>Sphenodontidae</taxon>
        <taxon>Sphenodon</taxon>
    </lineage>
</organism>
<dbReference type="GeneTree" id="ENSGT01030000235401"/>
<evidence type="ECO:0000256" key="1">
    <source>
        <dbReference type="SAM" id="MobiDB-lite"/>
    </source>
</evidence>
<feature type="region of interest" description="Disordered" evidence="1">
    <location>
        <begin position="1"/>
        <end position="73"/>
    </location>
</feature>
<dbReference type="Proteomes" id="UP000694392">
    <property type="component" value="Unplaced"/>
</dbReference>
<evidence type="ECO:0000313" key="2">
    <source>
        <dbReference type="Ensembl" id="ENSSPUP00000000763.1"/>
    </source>
</evidence>
<evidence type="ECO:0000313" key="3">
    <source>
        <dbReference type="Proteomes" id="UP000694392"/>
    </source>
</evidence>
<accession>A0A8D0G2A5</accession>
<protein>
    <submittedName>
        <fullName evidence="2">Uncharacterized protein</fullName>
    </submittedName>
</protein>
<dbReference type="AlphaFoldDB" id="A0A8D0G2A5"/>
<proteinExistence type="predicted"/>
<keyword evidence="3" id="KW-1185">Reference proteome</keyword>